<sequence>MAHGAHRTFMPPRPDLNLARDCEVCLGWGTVVTRDGDHELCHMCQGIPTDD</sequence>
<dbReference type="AlphaFoldDB" id="A0A542TIH3"/>
<evidence type="ECO:0000313" key="2">
    <source>
        <dbReference type="Proteomes" id="UP000318103"/>
    </source>
</evidence>
<organism evidence="1 2">
    <name type="scientific">Streptomyces puniciscabiei</name>
    <dbReference type="NCBI Taxonomy" id="164348"/>
    <lineage>
        <taxon>Bacteria</taxon>
        <taxon>Bacillati</taxon>
        <taxon>Actinomycetota</taxon>
        <taxon>Actinomycetes</taxon>
        <taxon>Kitasatosporales</taxon>
        <taxon>Streptomycetaceae</taxon>
        <taxon>Streptomyces</taxon>
    </lineage>
</organism>
<protein>
    <submittedName>
        <fullName evidence="1">Uncharacterized protein</fullName>
    </submittedName>
</protein>
<accession>A0A542TIH3</accession>
<keyword evidence="2" id="KW-1185">Reference proteome</keyword>
<gene>
    <name evidence="1" type="ORF">FB563_6788</name>
</gene>
<dbReference type="STRING" id="164348.BFF78_39890"/>
<dbReference type="EMBL" id="VFNX01000002">
    <property type="protein sequence ID" value="TQK86641.1"/>
    <property type="molecule type" value="Genomic_DNA"/>
</dbReference>
<evidence type="ECO:0000313" key="1">
    <source>
        <dbReference type="EMBL" id="TQK86641.1"/>
    </source>
</evidence>
<reference evidence="1 2" key="1">
    <citation type="submission" date="2019-06" db="EMBL/GenBank/DDBJ databases">
        <title>Sequencing the genomes of 1000 actinobacteria strains.</title>
        <authorList>
            <person name="Klenk H.-P."/>
        </authorList>
    </citation>
    <scope>NUCLEOTIDE SEQUENCE [LARGE SCALE GENOMIC DNA]</scope>
    <source>
        <strain evidence="1 2">DSM 41929</strain>
    </source>
</reference>
<dbReference type="Proteomes" id="UP000318103">
    <property type="component" value="Unassembled WGS sequence"/>
</dbReference>
<dbReference type="RefSeq" id="WP_167528541.1">
    <property type="nucleotide sequence ID" value="NZ_JBPJFI010000001.1"/>
</dbReference>
<name>A0A542TIH3_9ACTN</name>
<comment type="caution">
    <text evidence="1">The sequence shown here is derived from an EMBL/GenBank/DDBJ whole genome shotgun (WGS) entry which is preliminary data.</text>
</comment>
<proteinExistence type="predicted"/>